<feature type="transmembrane region" description="Helical" evidence="1">
    <location>
        <begin position="41"/>
        <end position="66"/>
    </location>
</feature>
<dbReference type="AlphaFoldDB" id="A0A0F9J944"/>
<sequence>MLGNIIGGFIVILVGTALLPTVAQQVGTAQADGNVTGAADTLVGLTTLFFALAIATSAIGIAAAGLKQSGLM</sequence>
<accession>A0A0F9J944</accession>
<keyword evidence="1" id="KW-0472">Membrane</keyword>
<proteinExistence type="predicted"/>
<comment type="caution">
    <text evidence="2">The sequence shown here is derived from an EMBL/GenBank/DDBJ whole genome shotgun (WGS) entry which is preliminary data.</text>
</comment>
<evidence type="ECO:0000256" key="1">
    <source>
        <dbReference type="SAM" id="Phobius"/>
    </source>
</evidence>
<gene>
    <name evidence="2" type="ORF">LCGC14_1484620</name>
</gene>
<reference evidence="2" key="1">
    <citation type="journal article" date="2015" name="Nature">
        <title>Complex archaea that bridge the gap between prokaryotes and eukaryotes.</title>
        <authorList>
            <person name="Spang A."/>
            <person name="Saw J.H."/>
            <person name="Jorgensen S.L."/>
            <person name="Zaremba-Niedzwiedzka K."/>
            <person name="Martijn J."/>
            <person name="Lind A.E."/>
            <person name="van Eijk R."/>
            <person name="Schleper C."/>
            <person name="Guy L."/>
            <person name="Ettema T.J."/>
        </authorList>
    </citation>
    <scope>NUCLEOTIDE SEQUENCE</scope>
</reference>
<protein>
    <submittedName>
        <fullName evidence="2">Uncharacterized protein</fullName>
    </submittedName>
</protein>
<name>A0A0F9J944_9ZZZZ</name>
<keyword evidence="1" id="KW-1133">Transmembrane helix</keyword>
<dbReference type="EMBL" id="LAZR01010601">
    <property type="protein sequence ID" value="KKM66093.1"/>
    <property type="molecule type" value="Genomic_DNA"/>
</dbReference>
<organism evidence="2">
    <name type="scientific">marine sediment metagenome</name>
    <dbReference type="NCBI Taxonomy" id="412755"/>
    <lineage>
        <taxon>unclassified sequences</taxon>
        <taxon>metagenomes</taxon>
        <taxon>ecological metagenomes</taxon>
    </lineage>
</organism>
<evidence type="ECO:0000313" key="2">
    <source>
        <dbReference type="EMBL" id="KKM66093.1"/>
    </source>
</evidence>
<keyword evidence="1" id="KW-0812">Transmembrane</keyword>